<evidence type="ECO:0000256" key="1">
    <source>
        <dbReference type="SAM" id="Phobius"/>
    </source>
</evidence>
<feature type="transmembrane region" description="Helical" evidence="1">
    <location>
        <begin position="12"/>
        <end position="33"/>
    </location>
</feature>
<keyword evidence="1" id="KW-1133">Transmembrane helix</keyword>
<keyword evidence="1" id="KW-0472">Membrane</keyword>
<gene>
    <name evidence="2" type="ORF">B0T18DRAFT_417371</name>
</gene>
<dbReference type="AlphaFoldDB" id="A0AA40EIX8"/>
<organism evidence="2 3">
    <name type="scientific">Schizothecium vesticola</name>
    <dbReference type="NCBI Taxonomy" id="314040"/>
    <lineage>
        <taxon>Eukaryota</taxon>
        <taxon>Fungi</taxon>
        <taxon>Dikarya</taxon>
        <taxon>Ascomycota</taxon>
        <taxon>Pezizomycotina</taxon>
        <taxon>Sordariomycetes</taxon>
        <taxon>Sordariomycetidae</taxon>
        <taxon>Sordariales</taxon>
        <taxon>Schizotheciaceae</taxon>
        <taxon>Schizothecium</taxon>
    </lineage>
</organism>
<name>A0AA40EIX8_9PEZI</name>
<keyword evidence="1" id="KW-0812">Transmembrane</keyword>
<proteinExistence type="predicted"/>
<comment type="caution">
    <text evidence="2">The sequence shown here is derived from an EMBL/GenBank/DDBJ whole genome shotgun (WGS) entry which is preliminary data.</text>
</comment>
<reference evidence="2" key="1">
    <citation type="submission" date="2023-06" db="EMBL/GenBank/DDBJ databases">
        <title>Genome-scale phylogeny and comparative genomics of the fungal order Sordariales.</title>
        <authorList>
            <consortium name="Lawrence Berkeley National Laboratory"/>
            <person name="Hensen N."/>
            <person name="Bonometti L."/>
            <person name="Westerberg I."/>
            <person name="Brannstrom I.O."/>
            <person name="Guillou S."/>
            <person name="Cros-Aarteil S."/>
            <person name="Calhoun S."/>
            <person name="Haridas S."/>
            <person name="Kuo A."/>
            <person name="Mondo S."/>
            <person name="Pangilinan J."/>
            <person name="Riley R."/>
            <person name="LaButti K."/>
            <person name="Andreopoulos B."/>
            <person name="Lipzen A."/>
            <person name="Chen C."/>
            <person name="Yanf M."/>
            <person name="Daum C."/>
            <person name="Ng V."/>
            <person name="Clum A."/>
            <person name="Steindorff A."/>
            <person name="Ohm R."/>
            <person name="Martin F."/>
            <person name="Silar P."/>
            <person name="Natvig D."/>
            <person name="Lalanne C."/>
            <person name="Gautier V."/>
            <person name="Ament-velasquez S.L."/>
            <person name="Kruys A."/>
            <person name="Hutchinson M.I."/>
            <person name="Powell A.J."/>
            <person name="Barry K."/>
            <person name="Miller A.N."/>
            <person name="Grigoriev I.V."/>
            <person name="Debuchy R."/>
            <person name="Gladieux P."/>
            <person name="Thoren M.H."/>
            <person name="Johannesson H."/>
        </authorList>
    </citation>
    <scope>NUCLEOTIDE SEQUENCE</scope>
    <source>
        <strain evidence="2">SMH3187-1</strain>
    </source>
</reference>
<dbReference type="PROSITE" id="PS51257">
    <property type="entry name" value="PROKAR_LIPOPROTEIN"/>
    <property type="match status" value="1"/>
</dbReference>
<dbReference type="EMBL" id="JAUKUD010000006">
    <property type="protein sequence ID" value="KAK0740184.1"/>
    <property type="molecule type" value="Genomic_DNA"/>
</dbReference>
<protein>
    <submittedName>
        <fullName evidence="2">Uncharacterized protein</fullName>
    </submittedName>
</protein>
<evidence type="ECO:0000313" key="2">
    <source>
        <dbReference type="EMBL" id="KAK0740184.1"/>
    </source>
</evidence>
<accession>A0AA40EIX8</accession>
<evidence type="ECO:0000313" key="3">
    <source>
        <dbReference type="Proteomes" id="UP001172155"/>
    </source>
</evidence>
<dbReference type="Proteomes" id="UP001172155">
    <property type="component" value="Unassembled WGS sequence"/>
</dbReference>
<sequence length="86" mass="9739">MLNFHKTRHQNTIPAASLFVAFIISCFFTARLLQIPISSRHFGPTGFQQRVWLLRIPTSKNSIPLPILCPSNNNLRLARATARPGR</sequence>
<keyword evidence="3" id="KW-1185">Reference proteome</keyword>